<name>A0A7I7XEY3_9MYCO</name>
<accession>A0A7I7XEY3</accession>
<dbReference type="GO" id="GO:0032259">
    <property type="term" value="P:methylation"/>
    <property type="evidence" value="ECO:0007669"/>
    <property type="project" value="UniProtKB-KW"/>
</dbReference>
<dbReference type="AlphaFoldDB" id="A0A7I7XEY3"/>
<evidence type="ECO:0000259" key="1">
    <source>
        <dbReference type="Pfam" id="PF18096"/>
    </source>
</evidence>
<gene>
    <name evidence="2" type="ORF">MMAD_20440</name>
</gene>
<evidence type="ECO:0000313" key="3">
    <source>
        <dbReference type="Proteomes" id="UP000466517"/>
    </source>
</evidence>
<dbReference type="Pfam" id="PF18096">
    <property type="entry name" value="Thump_like"/>
    <property type="match status" value="1"/>
</dbReference>
<evidence type="ECO:0000313" key="2">
    <source>
        <dbReference type="EMBL" id="BBZ27749.1"/>
    </source>
</evidence>
<dbReference type="EMBL" id="AP022610">
    <property type="protein sequence ID" value="BBZ27749.1"/>
    <property type="molecule type" value="Genomic_DNA"/>
</dbReference>
<dbReference type="InterPro" id="IPR029063">
    <property type="entry name" value="SAM-dependent_MTases_sf"/>
</dbReference>
<dbReference type="PANTHER" id="PTHR14741">
    <property type="entry name" value="S-ADENOSYLMETHIONINE-DEPENDENT METHYLTRANSFERASE RELATED"/>
    <property type="match status" value="1"/>
</dbReference>
<dbReference type="SUPFAM" id="SSF53335">
    <property type="entry name" value="S-adenosyl-L-methionine-dependent methyltransferases"/>
    <property type="match status" value="1"/>
</dbReference>
<dbReference type="Gene3D" id="3.40.50.150">
    <property type="entry name" value="Vaccinia Virus protein VP39"/>
    <property type="match status" value="1"/>
</dbReference>
<dbReference type="PANTHER" id="PTHR14741:SF32">
    <property type="entry name" value="TRIMETHYLGUANOSINE SYNTHASE"/>
    <property type="match status" value="1"/>
</dbReference>
<proteinExistence type="predicted"/>
<dbReference type="KEGG" id="mmag:MMAD_20440"/>
<dbReference type="Proteomes" id="UP000466517">
    <property type="component" value="Chromosome"/>
</dbReference>
<dbReference type="RefSeq" id="WP_163736078.1">
    <property type="nucleotide sequence ID" value="NZ_AP022610.1"/>
</dbReference>
<reference evidence="2 3" key="1">
    <citation type="journal article" date="2019" name="Emerg. Microbes Infect.">
        <title>Comprehensive subspecies identification of 175 nontuberculous mycobacteria species based on 7547 genomic profiles.</title>
        <authorList>
            <person name="Matsumoto Y."/>
            <person name="Kinjo T."/>
            <person name="Motooka D."/>
            <person name="Nabeya D."/>
            <person name="Jung N."/>
            <person name="Uechi K."/>
            <person name="Horii T."/>
            <person name="Iida T."/>
            <person name="Fujita J."/>
            <person name="Nakamura S."/>
        </authorList>
    </citation>
    <scope>NUCLEOTIDE SEQUENCE [LARGE SCALE GENOMIC DNA]</scope>
    <source>
        <strain evidence="2 3">JCM 13574</strain>
    </source>
</reference>
<organism evidence="2 3">
    <name type="scientific">Mycolicibacterium madagascariense</name>
    <dbReference type="NCBI Taxonomy" id="212765"/>
    <lineage>
        <taxon>Bacteria</taxon>
        <taxon>Bacillati</taxon>
        <taxon>Actinomycetota</taxon>
        <taxon>Actinomycetes</taxon>
        <taxon>Mycobacteriales</taxon>
        <taxon>Mycobacteriaceae</taxon>
        <taxon>Mycolicibacterium</taxon>
    </lineage>
</organism>
<keyword evidence="3" id="KW-1185">Reference proteome</keyword>
<protein>
    <submittedName>
        <fullName evidence="2">S-adenosylmethionine-dependent methyltransferase</fullName>
    </submittedName>
</protein>
<sequence length="389" mass="41569">MRFTVGDVAYLGGGEADRALAEVAQLRLSVDSRVADIASARSRFGDRTPLLVETVMLRRRAAVKLPDASRWLFTEEAVEQATAAAVAVHRAERLTGRAVHDVTCSVGTELVALAGRAERVVGSDVDEVRLAMARHNLSGSDVLLCRADALHPVTRDTVVVADPARRSGGRRRFDPRDYTPALDALLEVYAGRDLVVKCAPGIDFDRVRGLGFDGEIEVTSLGGGVRESCLWSAGLATPGVSRRATILDGAEQLTDADPDDCPVAPAGRWIVDPDGAVVRAGLVRHYGARHGLWQLDPAIAYLSGDGLPPGVRGFEVIAELGFTERALRRELAARDVGAVEILVRGVGVDPDALRPRLRLRGSQRLAVVITRIGAGSASRAVAYVCRPSR</sequence>
<keyword evidence="2" id="KW-0489">Methyltransferase</keyword>
<dbReference type="InterPro" id="IPR041497">
    <property type="entry name" value="Thump-like"/>
</dbReference>
<feature type="domain" description="THUMP-like" evidence="1">
    <location>
        <begin position="311"/>
        <end position="387"/>
    </location>
</feature>
<keyword evidence="2" id="KW-0808">Transferase</keyword>
<dbReference type="GO" id="GO:0008168">
    <property type="term" value="F:methyltransferase activity"/>
    <property type="evidence" value="ECO:0007669"/>
    <property type="project" value="UniProtKB-KW"/>
</dbReference>